<dbReference type="InterPro" id="IPR043721">
    <property type="entry name" value="DUF5662"/>
</dbReference>
<name>A0A0F9S1F8_9ZZZZ</name>
<sequence length="551" mass="62230">MADARRVRAALEDLVFRISHQVNTDIEDQVEQAKQQTVADRIRRLRTDPFPRKGGAVYRWPDNLALQRAYSGGYRIFYTVHAGETRILAVRPKDKRTYKNLDRLRPRYDELDRPADTVASYVQYRGRQHIMANTIELKKPTRSMVDFFERRTLEHINRVVKFMHQLDGFGGFSVEELDERGRQHDRDKYTDVDLVLPYVWVTEYHRVKNETGEVPDDLQQQYSLASDATGRHVEQNRHHPEAHDSTDDMMPLDLAEMVCDWAAMAEELDQGSPRGWADQNVGTKWKFTDQQVDFIYRCICWLEEHDDQAAADVNTAGFMFRGRKYVVEVAATPKAATTARKSTGEATTPERDHARRKANALRESAERNRKATGGPDGRSHDVGTPDSTSARSDRKPHQHGGGPVGADTAAATRAAVGEKEVKIKTAADPILDEPELVEPEGPAPTADEPSESEMVQELEEEPGANWEDLYLQPIIRAIRNRFDLEQGQVKLLGPKKKVPFGSDTLGFDVVGHVRFDAFTPPADEYGDAPYRFTASIDPNGELQLPVEVVGG</sequence>
<gene>
    <name evidence="2" type="ORF">LCGC14_0575800</name>
</gene>
<dbReference type="AlphaFoldDB" id="A0A0F9S1F8"/>
<organism evidence="2">
    <name type="scientific">marine sediment metagenome</name>
    <dbReference type="NCBI Taxonomy" id="412755"/>
    <lineage>
        <taxon>unclassified sequences</taxon>
        <taxon>metagenomes</taxon>
        <taxon>ecological metagenomes</taxon>
    </lineage>
</organism>
<feature type="compositionally biased region" description="Acidic residues" evidence="1">
    <location>
        <begin position="448"/>
        <end position="462"/>
    </location>
</feature>
<proteinExistence type="predicted"/>
<feature type="region of interest" description="Disordered" evidence="1">
    <location>
        <begin position="228"/>
        <end position="249"/>
    </location>
</feature>
<feature type="compositionally biased region" description="Low complexity" evidence="1">
    <location>
        <begin position="406"/>
        <end position="415"/>
    </location>
</feature>
<evidence type="ECO:0000313" key="2">
    <source>
        <dbReference type="EMBL" id="KKN56102.1"/>
    </source>
</evidence>
<protein>
    <submittedName>
        <fullName evidence="2">Uncharacterized protein</fullName>
    </submittedName>
</protein>
<dbReference type="Pfam" id="PF18907">
    <property type="entry name" value="DUF5662"/>
    <property type="match status" value="1"/>
</dbReference>
<reference evidence="2" key="1">
    <citation type="journal article" date="2015" name="Nature">
        <title>Complex archaea that bridge the gap between prokaryotes and eukaryotes.</title>
        <authorList>
            <person name="Spang A."/>
            <person name="Saw J.H."/>
            <person name="Jorgensen S.L."/>
            <person name="Zaremba-Niedzwiedzka K."/>
            <person name="Martijn J."/>
            <person name="Lind A.E."/>
            <person name="van Eijk R."/>
            <person name="Schleper C."/>
            <person name="Guy L."/>
            <person name="Ettema T.J."/>
        </authorList>
    </citation>
    <scope>NUCLEOTIDE SEQUENCE</scope>
</reference>
<comment type="caution">
    <text evidence="2">The sequence shown here is derived from an EMBL/GenBank/DDBJ whole genome shotgun (WGS) entry which is preliminary data.</text>
</comment>
<dbReference type="EMBL" id="LAZR01000858">
    <property type="protein sequence ID" value="KKN56102.1"/>
    <property type="molecule type" value="Genomic_DNA"/>
</dbReference>
<feature type="compositionally biased region" description="Basic and acidic residues" evidence="1">
    <location>
        <begin position="229"/>
        <end position="246"/>
    </location>
</feature>
<feature type="compositionally biased region" description="Basic and acidic residues" evidence="1">
    <location>
        <begin position="416"/>
        <end position="425"/>
    </location>
</feature>
<accession>A0A0F9S1F8</accession>
<evidence type="ECO:0000256" key="1">
    <source>
        <dbReference type="SAM" id="MobiDB-lite"/>
    </source>
</evidence>
<feature type="region of interest" description="Disordered" evidence="1">
    <location>
        <begin position="335"/>
        <end position="464"/>
    </location>
</feature>